<dbReference type="AlphaFoldDB" id="A0A0D2KB24"/>
<dbReference type="PANTHER" id="PTHR13503">
    <property type="entry name" value="NEGATIVE ELONGATION FACTOR COMPLEX MEMBER B"/>
    <property type="match status" value="1"/>
</dbReference>
<dbReference type="STRING" id="145388.A0A0D2KB24"/>
<dbReference type="GO" id="GO:0045892">
    <property type="term" value="P:negative regulation of DNA-templated transcription"/>
    <property type="evidence" value="ECO:0007669"/>
    <property type="project" value="InterPro"/>
</dbReference>
<dbReference type="RefSeq" id="XP_013906452.1">
    <property type="nucleotide sequence ID" value="XM_014050998.1"/>
</dbReference>
<proteinExistence type="predicted"/>
<reference evidence="2 3" key="1">
    <citation type="journal article" date="2013" name="BMC Genomics">
        <title>Reconstruction of the lipid metabolism for the microalga Monoraphidium neglectum from its genome sequence reveals characteristics suitable for biofuel production.</title>
        <authorList>
            <person name="Bogen C."/>
            <person name="Al-Dilaimi A."/>
            <person name="Albersmeier A."/>
            <person name="Wichmann J."/>
            <person name="Grundmann M."/>
            <person name="Rupp O."/>
            <person name="Lauersen K.J."/>
            <person name="Blifernez-Klassen O."/>
            <person name="Kalinowski J."/>
            <person name="Goesmann A."/>
            <person name="Mussgnug J.H."/>
            <person name="Kruse O."/>
        </authorList>
    </citation>
    <scope>NUCLEOTIDE SEQUENCE [LARGE SCALE GENOMIC DNA]</scope>
    <source>
        <strain evidence="2 3">SAG 48.87</strain>
    </source>
</reference>
<feature type="compositionally biased region" description="Gly residues" evidence="1">
    <location>
        <begin position="342"/>
        <end position="360"/>
    </location>
</feature>
<sequence length="380" mass="41483">MVLRDPPAQHLLAAAAVGRLHRCVDERSLPRADLALALTLQLLQLGADARRQLRDRRYALPAAPARQLAALWPQVVDVLAEAALDPAPGDEERERRHCSEEGWQELLAGYKADEVVRKVLQMLVLDRLSSHDLVTARLLLTLMRDSSHWAFRSALPEYAPFAYSLAGELQDLVRCGALHPGGSFWALAFEGVLLQLLDAHSQVHSECLRLLLLVAKDLPGEALGAHLEHMLAATRESRATARHRKHKYHEREARARREAEEFEQLAGDYLFSAGGGGLQSEWSDGFRAVRSLKYGTDENFSDLYKKVMFVGGLQEAALPEAVRAFLRESRDERGGQQRRGRASGGGGGRGGMDGLGGHGGGSDEDGAPGGVRDGGDDDDA</sequence>
<dbReference type="KEGG" id="mng:MNEG_0530"/>
<organism evidence="2 3">
    <name type="scientific">Monoraphidium neglectum</name>
    <dbReference type="NCBI Taxonomy" id="145388"/>
    <lineage>
        <taxon>Eukaryota</taxon>
        <taxon>Viridiplantae</taxon>
        <taxon>Chlorophyta</taxon>
        <taxon>core chlorophytes</taxon>
        <taxon>Chlorophyceae</taxon>
        <taxon>CS clade</taxon>
        <taxon>Sphaeropleales</taxon>
        <taxon>Selenastraceae</taxon>
        <taxon>Monoraphidium</taxon>
    </lineage>
</organism>
<dbReference type="Proteomes" id="UP000054498">
    <property type="component" value="Unassembled WGS sequence"/>
</dbReference>
<dbReference type="InterPro" id="IPR010405">
    <property type="entry name" value="COBRA1"/>
</dbReference>
<evidence type="ECO:0000313" key="3">
    <source>
        <dbReference type="Proteomes" id="UP000054498"/>
    </source>
</evidence>
<dbReference type="GO" id="GO:0005634">
    <property type="term" value="C:nucleus"/>
    <property type="evidence" value="ECO:0007669"/>
    <property type="project" value="InterPro"/>
</dbReference>
<dbReference type="EMBL" id="KK100262">
    <property type="protein sequence ID" value="KIZ07433.1"/>
    <property type="molecule type" value="Genomic_DNA"/>
</dbReference>
<gene>
    <name evidence="2" type="ORF">MNEG_0530</name>
</gene>
<dbReference type="GeneID" id="25726648"/>
<accession>A0A0D2KB24</accession>
<keyword evidence="3" id="KW-1185">Reference proteome</keyword>
<dbReference type="OrthoDB" id="5548359at2759"/>
<feature type="region of interest" description="Disordered" evidence="1">
    <location>
        <begin position="328"/>
        <end position="380"/>
    </location>
</feature>
<protein>
    <submittedName>
        <fullName evidence="2">Uncharacterized protein</fullName>
    </submittedName>
</protein>
<name>A0A0D2KB24_9CHLO</name>
<evidence type="ECO:0000256" key="1">
    <source>
        <dbReference type="SAM" id="MobiDB-lite"/>
    </source>
</evidence>
<dbReference type="PANTHER" id="PTHR13503:SF3">
    <property type="entry name" value="NEGATIVE ELONGATION FACTOR B"/>
    <property type="match status" value="1"/>
</dbReference>
<evidence type="ECO:0000313" key="2">
    <source>
        <dbReference type="EMBL" id="KIZ07433.1"/>
    </source>
</evidence>